<keyword evidence="2" id="KW-0689">Ribosomal protein</keyword>
<dbReference type="InterPro" id="IPR001790">
    <property type="entry name" value="Ribosomal_uL10"/>
</dbReference>
<evidence type="ECO:0000313" key="5">
    <source>
        <dbReference type="EMBL" id="CAD8878795.1"/>
    </source>
</evidence>
<gene>
    <name evidence="4" type="ORF">CHYS00102_LOCUS5976</name>
    <name evidence="5" type="ORF">CHYS00102_LOCUS5979</name>
</gene>
<organism evidence="4">
    <name type="scientific">Corethron hystrix</name>
    <dbReference type="NCBI Taxonomy" id="216773"/>
    <lineage>
        <taxon>Eukaryota</taxon>
        <taxon>Sar</taxon>
        <taxon>Stramenopiles</taxon>
        <taxon>Ochrophyta</taxon>
        <taxon>Bacillariophyta</taxon>
        <taxon>Coscinodiscophyceae</taxon>
        <taxon>Corethrophycidae</taxon>
        <taxon>Corethrales</taxon>
        <taxon>Corethraceae</taxon>
        <taxon>Corethron</taxon>
    </lineage>
</organism>
<dbReference type="GO" id="GO:0003735">
    <property type="term" value="F:structural constituent of ribosome"/>
    <property type="evidence" value="ECO:0007669"/>
    <property type="project" value="TreeGrafter"/>
</dbReference>
<evidence type="ECO:0000313" key="4">
    <source>
        <dbReference type="EMBL" id="CAD8878792.1"/>
    </source>
</evidence>
<dbReference type="GO" id="GO:0022625">
    <property type="term" value="C:cytosolic large ribosomal subunit"/>
    <property type="evidence" value="ECO:0007669"/>
    <property type="project" value="TreeGrafter"/>
</dbReference>
<dbReference type="AlphaFoldDB" id="A0A6U5EE50"/>
<evidence type="ECO:0000256" key="1">
    <source>
        <dbReference type="ARBA" id="ARBA00008889"/>
    </source>
</evidence>
<evidence type="ECO:0000256" key="3">
    <source>
        <dbReference type="ARBA" id="ARBA00023274"/>
    </source>
</evidence>
<keyword evidence="3" id="KW-0687">Ribonucleoprotein</keyword>
<accession>A0A6U5EE50</accession>
<dbReference type="GO" id="GO:0002181">
    <property type="term" value="P:cytoplasmic translation"/>
    <property type="evidence" value="ECO:0007669"/>
    <property type="project" value="TreeGrafter"/>
</dbReference>
<reference evidence="4" key="1">
    <citation type="submission" date="2021-01" db="EMBL/GenBank/DDBJ databases">
        <authorList>
            <person name="Corre E."/>
            <person name="Pelletier E."/>
            <person name="Niang G."/>
            <person name="Scheremetjew M."/>
            <person name="Finn R."/>
            <person name="Kale V."/>
            <person name="Holt S."/>
            <person name="Cochrane G."/>
            <person name="Meng A."/>
            <person name="Brown T."/>
            <person name="Cohen L."/>
        </authorList>
    </citation>
    <scope>NUCLEOTIDE SEQUENCE</scope>
    <source>
        <strain evidence="4">308</strain>
    </source>
</reference>
<dbReference type="Gene3D" id="3.30.70.1730">
    <property type="match status" value="1"/>
</dbReference>
<comment type="similarity">
    <text evidence="1">Belongs to the universal ribosomal protein uL10 family.</text>
</comment>
<dbReference type="EMBL" id="HBFR01008273">
    <property type="protein sequence ID" value="CAD8878795.1"/>
    <property type="molecule type" value="Transcribed_RNA"/>
</dbReference>
<protein>
    <recommendedName>
        <fullName evidence="6">60S ribosomal protein L10P insertion domain-containing protein</fullName>
    </recommendedName>
</protein>
<dbReference type="EMBL" id="HBFR01008269">
    <property type="protein sequence ID" value="CAD8878792.1"/>
    <property type="molecule type" value="Transcribed_RNA"/>
</dbReference>
<evidence type="ECO:0008006" key="6">
    <source>
        <dbReference type="Google" id="ProtNLM"/>
    </source>
</evidence>
<evidence type="ECO:0000256" key="2">
    <source>
        <dbReference type="ARBA" id="ARBA00022980"/>
    </source>
</evidence>
<proteinExistence type="inferred from homology"/>
<dbReference type="PANTHER" id="PTHR45699">
    <property type="entry name" value="60S ACIDIC RIBOSOMAL PROTEIN P0"/>
    <property type="match status" value="1"/>
</dbReference>
<dbReference type="PANTHER" id="PTHR45699:SF3">
    <property type="entry name" value="LARGE RIBOSOMAL SUBUNIT PROTEIN UL10"/>
    <property type="match status" value="1"/>
</dbReference>
<dbReference type="InterPro" id="IPR043141">
    <property type="entry name" value="Ribosomal_uL10-like_sf"/>
</dbReference>
<dbReference type="Pfam" id="PF00466">
    <property type="entry name" value="Ribosomal_L10"/>
    <property type="match status" value="1"/>
</dbReference>
<dbReference type="InterPro" id="IPR050323">
    <property type="entry name" value="Ribosomal_protein_uL10"/>
</dbReference>
<name>A0A6U5EE50_9STRA</name>
<sequence length="134" mass="15408">MPLSPERKKEYFERMKALLTDYKKCFIVQVDNVGSKQLQDTRKALRGQAEILMGKNTMMRKVITNYVEEFPDSPVQQLIDICKGNIGFVFTNGVSTSIFGFNYTVIIQAHVYGIHENESTDNLNNHTFFISTIF</sequence>
<dbReference type="GO" id="GO:0000027">
    <property type="term" value="P:ribosomal large subunit assembly"/>
    <property type="evidence" value="ECO:0007669"/>
    <property type="project" value="TreeGrafter"/>
</dbReference>
<dbReference type="SUPFAM" id="SSF160369">
    <property type="entry name" value="Ribosomal protein L10-like"/>
    <property type="match status" value="1"/>
</dbReference>
<dbReference type="GO" id="GO:0070180">
    <property type="term" value="F:large ribosomal subunit rRNA binding"/>
    <property type="evidence" value="ECO:0007669"/>
    <property type="project" value="TreeGrafter"/>
</dbReference>